<dbReference type="OrthoDB" id="5936191at2"/>
<evidence type="ECO:0000313" key="2">
    <source>
        <dbReference type="Proteomes" id="UP000325255"/>
    </source>
</evidence>
<reference evidence="1 2" key="1">
    <citation type="submission" date="2019-09" db="EMBL/GenBank/DDBJ databases">
        <title>Genome sequence of Rhodovastum atsumiense, a diverse member of the Acetobacteraceae family of non-sulfur purple photosynthetic bacteria.</title>
        <authorList>
            <person name="Meyer T."/>
            <person name="Kyndt J."/>
        </authorList>
    </citation>
    <scope>NUCLEOTIDE SEQUENCE [LARGE SCALE GENOMIC DNA]</scope>
    <source>
        <strain evidence="1 2">DSM 21279</strain>
    </source>
</reference>
<dbReference type="SUPFAM" id="SSF52096">
    <property type="entry name" value="ClpP/crotonase"/>
    <property type="match status" value="1"/>
</dbReference>
<dbReference type="InterPro" id="IPR029045">
    <property type="entry name" value="ClpP/crotonase-like_dom_sf"/>
</dbReference>
<protein>
    <recommendedName>
        <fullName evidence="3">Clp protease</fullName>
    </recommendedName>
</protein>
<dbReference type="AlphaFoldDB" id="A0A5M6IUL1"/>
<dbReference type="RefSeq" id="WP_150041834.1">
    <property type="nucleotide sequence ID" value="NZ_OW485601.1"/>
</dbReference>
<name>A0A5M6IUL1_9PROT</name>
<dbReference type="EMBL" id="VWPK01000024">
    <property type="protein sequence ID" value="KAA5611095.1"/>
    <property type="molecule type" value="Genomic_DNA"/>
</dbReference>
<dbReference type="Proteomes" id="UP000325255">
    <property type="component" value="Unassembled WGS sequence"/>
</dbReference>
<evidence type="ECO:0000313" key="1">
    <source>
        <dbReference type="EMBL" id="KAA5611095.1"/>
    </source>
</evidence>
<dbReference type="Gene3D" id="3.90.226.10">
    <property type="entry name" value="2-enoyl-CoA Hydratase, Chain A, domain 1"/>
    <property type="match status" value="1"/>
</dbReference>
<sequence length="188" mass="19751">MRVWRAVLVASIMWVAGSGTGFSAEFRQVDLPHGGGHGILLSGVIAAGDEATFHAMATTLRQAVVITTGPGGSVGPALAIGTETRARGWSTLVPEGASCASACAMVWLAGETRMLATGARIGLHALSMIRDGRRTETHDGDAHLRRWLTGLGYPLDVTATIVNTQAAFIRWYDAVELRANGIPTGPYP</sequence>
<proteinExistence type="predicted"/>
<evidence type="ECO:0008006" key="3">
    <source>
        <dbReference type="Google" id="ProtNLM"/>
    </source>
</evidence>
<keyword evidence="2" id="KW-1185">Reference proteome</keyword>
<accession>A0A5M6IUL1</accession>
<comment type="caution">
    <text evidence="1">The sequence shown here is derived from an EMBL/GenBank/DDBJ whole genome shotgun (WGS) entry which is preliminary data.</text>
</comment>
<gene>
    <name evidence="1" type="ORF">F1189_15985</name>
</gene>
<organism evidence="1 2">
    <name type="scientific">Rhodovastum atsumiense</name>
    <dbReference type="NCBI Taxonomy" id="504468"/>
    <lineage>
        <taxon>Bacteria</taxon>
        <taxon>Pseudomonadati</taxon>
        <taxon>Pseudomonadota</taxon>
        <taxon>Alphaproteobacteria</taxon>
        <taxon>Acetobacterales</taxon>
        <taxon>Acetobacteraceae</taxon>
        <taxon>Rhodovastum</taxon>
    </lineage>
</organism>